<dbReference type="InterPro" id="IPR000595">
    <property type="entry name" value="cNMP-bd_dom"/>
</dbReference>
<sequence>MPLDTATAPAGQESEQRQDQQSLSTAAARNLATTTKSEPQMQGISSRWATRILPWVNVPGATYRVNRRLSYTLGDGRVSFVKTGSKVQVVPAELGELPLLRGFCDSDALGALADKFVQKEFTAGQVIVQEGRKADHVYLIAHGKVEKLGEGPYGDEAVIGLMADGDAFGGQVLDGRGKKWEFTARAQTATTVLALPLAAYKAVADRHEALRRHVQHISSNGQRRLNRSGESAIELSSGHVGEETLAQTFADYDLQPREYELSVAQTVLRVHSRVADLYNEPMNQTQQQLRLTIEALRERQEHELINNEEFGLLNNADFDQRISTYSGPPTPDDMDELLSMRRKTRCFLAHPKAIAAFGRQCNQRGLYFGSIDLNGNQIPAWRGVPLLPCGKIPISDQGTTSIIAMRTGEDDQGVIGLYQTGIPDEVEPGLNVRFMGINEQAVISYLVSTYYSAAVLVPDALGVLENVEIARTNGS</sequence>
<dbReference type="CDD" id="cd00038">
    <property type="entry name" value="CAP_ED"/>
    <property type="match status" value="1"/>
</dbReference>
<evidence type="ECO:0000256" key="1">
    <source>
        <dbReference type="SAM" id="MobiDB-lite"/>
    </source>
</evidence>
<dbReference type="PANTHER" id="PTHR24567:SF74">
    <property type="entry name" value="HTH-TYPE TRANSCRIPTIONAL REGULATOR ARCR"/>
    <property type="match status" value="1"/>
</dbReference>
<dbReference type="InterPro" id="IPR045641">
    <property type="entry name" value="SrpI-like"/>
</dbReference>
<name>A0A1S2PY52_9ACTN</name>
<dbReference type="EMBL" id="MLYO01000054">
    <property type="protein sequence ID" value="OIJ98512.1"/>
    <property type="molecule type" value="Genomic_DNA"/>
</dbReference>
<dbReference type="Pfam" id="PF00027">
    <property type="entry name" value="cNMP_binding"/>
    <property type="match status" value="1"/>
</dbReference>
<dbReference type="PROSITE" id="PS50042">
    <property type="entry name" value="CNMP_BINDING_3"/>
    <property type="match status" value="1"/>
</dbReference>
<dbReference type="SMART" id="SM00100">
    <property type="entry name" value="cNMP"/>
    <property type="match status" value="1"/>
</dbReference>
<gene>
    <name evidence="3" type="ORF">BIV23_29610</name>
</gene>
<feature type="domain" description="Cyclic nucleotide-binding" evidence="2">
    <location>
        <begin position="100"/>
        <end position="212"/>
    </location>
</feature>
<dbReference type="Pfam" id="PF19307">
    <property type="entry name" value="SrpI-like"/>
    <property type="match status" value="1"/>
</dbReference>
<protein>
    <submittedName>
        <fullName evidence="3">Crp/Fnr family transcriptional regulator</fullName>
    </submittedName>
</protein>
<evidence type="ECO:0000313" key="4">
    <source>
        <dbReference type="Proteomes" id="UP000179642"/>
    </source>
</evidence>
<accession>A0A1S2PY52</accession>
<dbReference type="GO" id="GO:0003700">
    <property type="term" value="F:DNA-binding transcription factor activity"/>
    <property type="evidence" value="ECO:0007669"/>
    <property type="project" value="TreeGrafter"/>
</dbReference>
<dbReference type="Proteomes" id="UP000179642">
    <property type="component" value="Unassembled WGS sequence"/>
</dbReference>
<dbReference type="RefSeq" id="WP_071384054.1">
    <property type="nucleotide sequence ID" value="NZ_MLYO01000054.1"/>
</dbReference>
<organism evidence="3 4">
    <name type="scientific">Streptomyces monashensis</name>
    <dbReference type="NCBI Taxonomy" id="1678012"/>
    <lineage>
        <taxon>Bacteria</taxon>
        <taxon>Bacillati</taxon>
        <taxon>Actinomycetota</taxon>
        <taxon>Actinomycetes</taxon>
        <taxon>Kitasatosporales</taxon>
        <taxon>Streptomycetaceae</taxon>
        <taxon>Streptomyces</taxon>
    </lineage>
</organism>
<reference evidence="3 4" key="1">
    <citation type="submission" date="2016-10" db="EMBL/GenBank/DDBJ databases">
        <title>Genome sequence of Streptomyces sp. MUSC 1.</title>
        <authorList>
            <person name="Lee L.-H."/>
            <person name="Ser H.-L."/>
            <person name="Law J.W.-F."/>
        </authorList>
    </citation>
    <scope>NUCLEOTIDE SEQUENCE [LARGE SCALE GENOMIC DNA]</scope>
    <source>
        <strain evidence="3 4">MUSC 1</strain>
    </source>
</reference>
<dbReference type="OrthoDB" id="181419at2"/>
<feature type="region of interest" description="Disordered" evidence="1">
    <location>
        <begin position="218"/>
        <end position="237"/>
    </location>
</feature>
<dbReference type="InterPro" id="IPR014710">
    <property type="entry name" value="RmlC-like_jellyroll"/>
</dbReference>
<dbReference type="InterPro" id="IPR018490">
    <property type="entry name" value="cNMP-bd_dom_sf"/>
</dbReference>
<dbReference type="NCBIfam" id="NF041163">
    <property type="entry name" value="encap_f2b"/>
    <property type="match status" value="1"/>
</dbReference>
<comment type="caution">
    <text evidence="3">The sequence shown here is derived from an EMBL/GenBank/DDBJ whole genome shotgun (WGS) entry which is preliminary data.</text>
</comment>
<dbReference type="Gene3D" id="2.60.120.10">
    <property type="entry name" value="Jelly Rolls"/>
    <property type="match status" value="1"/>
</dbReference>
<dbReference type="InterPro" id="IPR049817">
    <property type="entry name" value="Encap_f2b"/>
</dbReference>
<feature type="region of interest" description="Disordered" evidence="1">
    <location>
        <begin position="1"/>
        <end position="23"/>
    </location>
</feature>
<evidence type="ECO:0000259" key="2">
    <source>
        <dbReference type="PROSITE" id="PS50042"/>
    </source>
</evidence>
<dbReference type="GO" id="GO:0005829">
    <property type="term" value="C:cytosol"/>
    <property type="evidence" value="ECO:0007669"/>
    <property type="project" value="TreeGrafter"/>
</dbReference>
<evidence type="ECO:0000313" key="3">
    <source>
        <dbReference type="EMBL" id="OIJ98512.1"/>
    </source>
</evidence>
<dbReference type="InterPro" id="IPR050397">
    <property type="entry name" value="Env_Response_Regulators"/>
</dbReference>
<dbReference type="AlphaFoldDB" id="A0A1S2PY52"/>
<dbReference type="PANTHER" id="PTHR24567">
    <property type="entry name" value="CRP FAMILY TRANSCRIPTIONAL REGULATORY PROTEIN"/>
    <property type="match status" value="1"/>
</dbReference>
<keyword evidence="4" id="KW-1185">Reference proteome</keyword>
<dbReference type="SUPFAM" id="SSF51206">
    <property type="entry name" value="cAMP-binding domain-like"/>
    <property type="match status" value="1"/>
</dbReference>
<proteinExistence type="predicted"/>